<gene>
    <name evidence="1" type="ORF">MNBD_NITROSPINAE04-2457</name>
</gene>
<evidence type="ECO:0000313" key="1">
    <source>
        <dbReference type="EMBL" id="VAX19487.1"/>
    </source>
</evidence>
<organism evidence="1">
    <name type="scientific">hydrothermal vent metagenome</name>
    <dbReference type="NCBI Taxonomy" id="652676"/>
    <lineage>
        <taxon>unclassified sequences</taxon>
        <taxon>metagenomes</taxon>
        <taxon>ecological metagenomes</taxon>
    </lineage>
</organism>
<dbReference type="AlphaFoldDB" id="A0A3B1CS39"/>
<evidence type="ECO:0008006" key="2">
    <source>
        <dbReference type="Google" id="ProtNLM"/>
    </source>
</evidence>
<sequence length="277" mass="31062">MMRLLRKTAVLIALLLIAVINEPALAHAPIFMMAPEAPGKGAFDLHTNIEHGKQGSERSTRVEQEFTFGLSRDFSVGFAVPFARQEYTQEGTEQTSVTGIDNPKFFGQWRFWDKDVLGAKYSSALRLSATAPVGDKNIARDKSSFLAGLAYGMESLKWYYTFDARYLNNLEDNGAKPGDRFFADAAVGLRPHLAKLEETDIVLYMEFNYMKELKTMFNGGDNPDSGGDYFFISPEILISPSNRLMLRGGFQIPVYQDLNGAQAPKDFTFKITMEARF</sequence>
<accession>A0A3B1CS39</accession>
<reference evidence="1" key="1">
    <citation type="submission" date="2018-06" db="EMBL/GenBank/DDBJ databases">
        <authorList>
            <person name="Zhirakovskaya E."/>
        </authorList>
    </citation>
    <scope>NUCLEOTIDE SEQUENCE</scope>
</reference>
<dbReference type="EMBL" id="UOGA01000158">
    <property type="protein sequence ID" value="VAX19487.1"/>
    <property type="molecule type" value="Genomic_DNA"/>
</dbReference>
<name>A0A3B1CS39_9ZZZZ</name>
<protein>
    <recommendedName>
        <fullName evidence="2">Transporter</fullName>
    </recommendedName>
</protein>
<proteinExistence type="predicted"/>